<gene>
    <name evidence="2" type="ORF">ABT39_MTgene1858</name>
</gene>
<geneLocation type="mitochondrion" evidence="2"/>
<name>A0A101LVZ7_PICGL</name>
<feature type="region of interest" description="Disordered" evidence="1">
    <location>
        <begin position="1"/>
        <end position="24"/>
    </location>
</feature>
<dbReference type="AlphaFoldDB" id="A0A101LVZ7"/>
<evidence type="ECO:0000313" key="2">
    <source>
        <dbReference type="EMBL" id="KUM46352.1"/>
    </source>
</evidence>
<proteinExistence type="predicted"/>
<feature type="compositionally biased region" description="Basic and acidic residues" evidence="1">
    <location>
        <begin position="11"/>
        <end position="24"/>
    </location>
</feature>
<sequence length="65" mass="7561">MEEAGAPACMKEGRQRGNRGYENKKSTLSYDSSAFLNHICPPSMALNRNNYHYYITRYRTDRNIV</sequence>
<reference evidence="2" key="1">
    <citation type="journal article" date="2015" name="Genome Biol. Evol.">
        <title>Organellar Genomes of White Spruce (Picea glauca): Assembly and Annotation.</title>
        <authorList>
            <person name="Jackman S.D."/>
            <person name="Warren R.L."/>
            <person name="Gibb E.A."/>
            <person name="Vandervalk B.P."/>
            <person name="Mohamadi H."/>
            <person name="Chu J."/>
            <person name="Raymond A."/>
            <person name="Pleasance S."/>
            <person name="Coope R."/>
            <person name="Wildung M.R."/>
            <person name="Ritland C.E."/>
            <person name="Bousquet J."/>
            <person name="Jones S.J."/>
            <person name="Bohlmann J."/>
            <person name="Birol I."/>
        </authorList>
    </citation>
    <scope>NUCLEOTIDE SEQUENCE [LARGE SCALE GENOMIC DNA]</scope>
    <source>
        <tissue evidence="2">Flushing bud</tissue>
    </source>
</reference>
<organism evidence="2">
    <name type="scientific">Picea glauca</name>
    <name type="common">White spruce</name>
    <name type="synonym">Pinus glauca</name>
    <dbReference type="NCBI Taxonomy" id="3330"/>
    <lineage>
        <taxon>Eukaryota</taxon>
        <taxon>Viridiplantae</taxon>
        <taxon>Streptophyta</taxon>
        <taxon>Embryophyta</taxon>
        <taxon>Tracheophyta</taxon>
        <taxon>Spermatophyta</taxon>
        <taxon>Pinopsida</taxon>
        <taxon>Pinidae</taxon>
        <taxon>Conifers I</taxon>
        <taxon>Pinales</taxon>
        <taxon>Pinaceae</taxon>
        <taxon>Picea</taxon>
    </lineage>
</organism>
<protein>
    <submittedName>
        <fullName evidence="2">Uncharacterized protein</fullName>
    </submittedName>
</protein>
<evidence type="ECO:0000256" key="1">
    <source>
        <dbReference type="SAM" id="MobiDB-lite"/>
    </source>
</evidence>
<accession>A0A101LVZ7</accession>
<dbReference type="EMBL" id="LKAM01000012">
    <property type="protein sequence ID" value="KUM46352.1"/>
    <property type="molecule type" value="Genomic_DNA"/>
</dbReference>
<comment type="caution">
    <text evidence="2">The sequence shown here is derived from an EMBL/GenBank/DDBJ whole genome shotgun (WGS) entry which is preliminary data.</text>
</comment>
<keyword evidence="2" id="KW-0496">Mitochondrion</keyword>